<dbReference type="InterPro" id="IPR012338">
    <property type="entry name" value="Beta-lactam/transpept-like"/>
</dbReference>
<evidence type="ECO:0000313" key="13">
    <source>
        <dbReference type="EMBL" id="RIW35037.1"/>
    </source>
</evidence>
<sequence>MKKIIIAIILFILTSQAASANAEENSKPSKLYSESAVMIDTDTGTILYQKNAKRRMTPASITKVATAIYAVENGDLDSMVTISKNAAETEGSSVYLLEGEQLPLKQLIAGMMINSGNDAAVAIAEHLDGSVENFSRNLNEFLKEKAGVNNTHFTNPHGLYDKEHYTTAEDMAHITSYAVKNPAFQELSSLKEYEWKGEGWETTLFNHHKMVKGELVYPEVTGGKNGFIEESKHTLVTTAANESLSVAVILLKAQSKKAAYKDTTSLLDYGLNGFIRNSIPAGKIYKAGDKEFISGNEITYTSLIGDDAELTVDRTGRLTQLMDGKEQLIGELPIVPEQTEPKETKQGQESSTVKSQLVLYPVYLYAALLLIAGTAFLRNKKS</sequence>
<keyword evidence="3" id="KW-0378">Hydrolase</keyword>
<name>A0A3A1R6C4_9BACI</name>
<feature type="active site" description="Acyl-ester intermediate" evidence="7">
    <location>
        <position position="60"/>
    </location>
</feature>
<evidence type="ECO:0000256" key="3">
    <source>
        <dbReference type="ARBA" id="ARBA00022801"/>
    </source>
</evidence>
<keyword evidence="2 11" id="KW-0732">Signal</keyword>
<keyword evidence="10" id="KW-0812">Transmembrane</keyword>
<evidence type="ECO:0000313" key="14">
    <source>
        <dbReference type="Proteomes" id="UP000265801"/>
    </source>
</evidence>
<dbReference type="GO" id="GO:0009002">
    <property type="term" value="F:serine-type D-Ala-D-Ala carboxypeptidase activity"/>
    <property type="evidence" value="ECO:0007669"/>
    <property type="project" value="InterPro"/>
</dbReference>
<dbReference type="OrthoDB" id="9791132at2"/>
<keyword evidence="14" id="KW-1185">Reference proteome</keyword>
<keyword evidence="13" id="KW-0121">Carboxypeptidase</keyword>
<dbReference type="InterPro" id="IPR018044">
    <property type="entry name" value="Peptidase_S11"/>
</dbReference>
<feature type="signal peptide" evidence="11">
    <location>
        <begin position="1"/>
        <end position="22"/>
    </location>
</feature>
<evidence type="ECO:0000256" key="2">
    <source>
        <dbReference type="ARBA" id="ARBA00022729"/>
    </source>
</evidence>
<evidence type="ECO:0000256" key="7">
    <source>
        <dbReference type="PIRSR" id="PIRSR618044-1"/>
    </source>
</evidence>
<feature type="domain" description="Peptidase S11 D-alanyl-D-alanine carboxypeptidase A N-terminal" evidence="12">
    <location>
        <begin position="26"/>
        <end position="254"/>
    </location>
</feature>
<gene>
    <name evidence="13" type="ORF">D3H55_08290</name>
</gene>
<dbReference type="PANTHER" id="PTHR21581:SF33">
    <property type="entry name" value="D-ALANYL-D-ALANINE CARBOXYPEPTIDASE DACB"/>
    <property type="match status" value="1"/>
</dbReference>
<dbReference type="EMBL" id="QXIR01000009">
    <property type="protein sequence ID" value="RIW35037.1"/>
    <property type="molecule type" value="Genomic_DNA"/>
</dbReference>
<keyword evidence="13" id="KW-0645">Protease</keyword>
<dbReference type="PRINTS" id="PR00725">
    <property type="entry name" value="DADACBPTASE1"/>
</dbReference>
<evidence type="ECO:0000256" key="9">
    <source>
        <dbReference type="RuleBase" id="RU004016"/>
    </source>
</evidence>
<organism evidence="13 14">
    <name type="scientific">Bacillus salacetis</name>
    <dbReference type="NCBI Taxonomy" id="2315464"/>
    <lineage>
        <taxon>Bacteria</taxon>
        <taxon>Bacillati</taxon>
        <taxon>Bacillota</taxon>
        <taxon>Bacilli</taxon>
        <taxon>Bacillales</taxon>
        <taxon>Bacillaceae</taxon>
        <taxon>Bacillus</taxon>
    </lineage>
</organism>
<dbReference type="SUPFAM" id="SSF56601">
    <property type="entry name" value="beta-lactamase/transpeptidase-like"/>
    <property type="match status" value="1"/>
</dbReference>
<dbReference type="AlphaFoldDB" id="A0A3A1R6C4"/>
<feature type="active site" description="Proton acceptor" evidence="7">
    <location>
        <position position="63"/>
    </location>
</feature>
<evidence type="ECO:0000259" key="12">
    <source>
        <dbReference type="Pfam" id="PF00768"/>
    </source>
</evidence>
<dbReference type="PANTHER" id="PTHR21581">
    <property type="entry name" value="D-ALANYL-D-ALANINE CARBOXYPEPTIDASE"/>
    <property type="match status" value="1"/>
</dbReference>
<comment type="similarity">
    <text evidence="1 9">Belongs to the peptidase S11 family.</text>
</comment>
<dbReference type="GO" id="GO:0008360">
    <property type="term" value="P:regulation of cell shape"/>
    <property type="evidence" value="ECO:0007669"/>
    <property type="project" value="UniProtKB-KW"/>
</dbReference>
<dbReference type="RefSeq" id="WP_119546439.1">
    <property type="nucleotide sequence ID" value="NZ_QXIR01000009.1"/>
</dbReference>
<feature type="binding site" evidence="8">
    <location>
        <position position="224"/>
    </location>
    <ligand>
        <name>substrate</name>
    </ligand>
</feature>
<feature type="transmembrane region" description="Helical" evidence="10">
    <location>
        <begin position="357"/>
        <end position="377"/>
    </location>
</feature>
<dbReference type="GO" id="GO:0009252">
    <property type="term" value="P:peptidoglycan biosynthetic process"/>
    <property type="evidence" value="ECO:0007669"/>
    <property type="project" value="UniProtKB-KW"/>
</dbReference>
<keyword evidence="4" id="KW-0133">Cell shape</keyword>
<proteinExistence type="inferred from homology"/>
<evidence type="ECO:0000256" key="11">
    <source>
        <dbReference type="SAM" id="SignalP"/>
    </source>
</evidence>
<keyword evidence="6" id="KW-0961">Cell wall biogenesis/degradation</keyword>
<reference evidence="13 14" key="1">
    <citation type="submission" date="2018-09" db="EMBL/GenBank/DDBJ databases">
        <title>Bacillus saliacetes sp. nov., isolated from Thai shrimp paste (Ka-pi).</title>
        <authorList>
            <person name="Daroonpunt R."/>
            <person name="Tanasupawat S."/>
            <person name="Yiamsombut S."/>
        </authorList>
    </citation>
    <scope>NUCLEOTIDE SEQUENCE [LARGE SCALE GENOMIC DNA]</scope>
    <source>
        <strain evidence="13 14">SKP7-4</strain>
    </source>
</reference>
<keyword evidence="10" id="KW-1133">Transmembrane helix</keyword>
<dbReference type="InterPro" id="IPR001967">
    <property type="entry name" value="Peptidase_S11_N"/>
</dbReference>
<accession>A0A3A1R6C4</accession>
<dbReference type="GO" id="GO:0071555">
    <property type="term" value="P:cell wall organization"/>
    <property type="evidence" value="ECO:0007669"/>
    <property type="project" value="UniProtKB-KW"/>
</dbReference>
<keyword evidence="10" id="KW-0472">Membrane</keyword>
<dbReference type="GO" id="GO:0006508">
    <property type="term" value="P:proteolysis"/>
    <property type="evidence" value="ECO:0007669"/>
    <property type="project" value="InterPro"/>
</dbReference>
<protein>
    <submittedName>
        <fullName evidence="13">D-alanyl-D-alanine carboxypeptidase</fullName>
    </submittedName>
</protein>
<feature type="active site" evidence="7">
    <location>
        <position position="115"/>
    </location>
</feature>
<feature type="chain" id="PRO_5017275018" evidence="11">
    <location>
        <begin position="23"/>
        <end position="382"/>
    </location>
</feature>
<evidence type="ECO:0000256" key="5">
    <source>
        <dbReference type="ARBA" id="ARBA00022984"/>
    </source>
</evidence>
<dbReference type="Pfam" id="PF00768">
    <property type="entry name" value="Peptidase_S11"/>
    <property type="match status" value="1"/>
</dbReference>
<evidence type="ECO:0000256" key="1">
    <source>
        <dbReference type="ARBA" id="ARBA00007164"/>
    </source>
</evidence>
<comment type="caution">
    <text evidence="13">The sequence shown here is derived from an EMBL/GenBank/DDBJ whole genome shotgun (WGS) entry which is preliminary data.</text>
</comment>
<evidence type="ECO:0000256" key="10">
    <source>
        <dbReference type="SAM" id="Phobius"/>
    </source>
</evidence>
<evidence type="ECO:0000256" key="8">
    <source>
        <dbReference type="PIRSR" id="PIRSR618044-2"/>
    </source>
</evidence>
<dbReference type="Proteomes" id="UP000265801">
    <property type="component" value="Unassembled WGS sequence"/>
</dbReference>
<evidence type="ECO:0000256" key="4">
    <source>
        <dbReference type="ARBA" id="ARBA00022960"/>
    </source>
</evidence>
<keyword evidence="5" id="KW-0573">Peptidoglycan synthesis</keyword>
<dbReference type="Gene3D" id="3.40.710.10">
    <property type="entry name" value="DD-peptidase/beta-lactamase superfamily"/>
    <property type="match status" value="1"/>
</dbReference>
<evidence type="ECO:0000256" key="6">
    <source>
        <dbReference type="ARBA" id="ARBA00023316"/>
    </source>
</evidence>